<keyword evidence="2" id="KW-0677">Repeat</keyword>
<feature type="domain" description="Ig-like" evidence="8">
    <location>
        <begin position="1543"/>
        <end position="1628"/>
    </location>
</feature>
<dbReference type="InterPro" id="IPR007110">
    <property type="entry name" value="Ig-like_dom"/>
</dbReference>
<keyword evidence="1" id="KW-0787">Thick filament</keyword>
<reference evidence="10 11" key="1">
    <citation type="journal article" date="2019" name="J. Hered.">
        <title>An Improved Genome Assembly for Drosophila navojoa, the Basal Species in the mojavensis Cluster.</title>
        <authorList>
            <person name="Vanderlinde T."/>
            <person name="Dupim E.G."/>
            <person name="Nazario-Yepiz N.O."/>
            <person name="Carvalho A.B."/>
        </authorList>
    </citation>
    <scope>NUCLEOTIDE SEQUENCE [LARGE SCALE GENOMIC DNA]</scope>
    <source>
        <strain evidence="10">Navoj_Jal97</strain>
        <tissue evidence="10">Whole organism</tissue>
    </source>
</reference>
<dbReference type="Pfam" id="PF07679">
    <property type="entry name" value="I-set"/>
    <property type="match status" value="21"/>
</dbReference>
<dbReference type="EMBL" id="LSRL02000059">
    <property type="protein sequence ID" value="TDG46442.1"/>
    <property type="molecule type" value="Genomic_DNA"/>
</dbReference>
<evidence type="ECO:0000256" key="5">
    <source>
        <dbReference type="ARBA" id="ARBA00023179"/>
    </source>
</evidence>
<dbReference type="InterPro" id="IPR013106">
    <property type="entry name" value="Ig_V-set"/>
</dbReference>
<dbReference type="FunFam" id="2.60.40.10:FF:001166">
    <property type="entry name" value="Uncharacterized protein, isoform D"/>
    <property type="match status" value="1"/>
</dbReference>
<evidence type="ECO:0000256" key="3">
    <source>
        <dbReference type="ARBA" id="ARBA00022889"/>
    </source>
</evidence>
<dbReference type="SMART" id="SM00406">
    <property type="entry name" value="IGv"/>
    <property type="match status" value="6"/>
</dbReference>
<feature type="compositionally biased region" description="Low complexity" evidence="7">
    <location>
        <begin position="1700"/>
        <end position="1713"/>
    </location>
</feature>
<dbReference type="FunFam" id="2.60.40.10:FF:000999">
    <property type="entry name" value="Uncharacterized protein, isoform D"/>
    <property type="match status" value="1"/>
</dbReference>
<dbReference type="PROSITE" id="PS50853">
    <property type="entry name" value="FN3"/>
    <property type="match status" value="1"/>
</dbReference>
<dbReference type="PANTHER" id="PTHR13817">
    <property type="entry name" value="TITIN"/>
    <property type="match status" value="1"/>
</dbReference>
<dbReference type="InterPro" id="IPR003599">
    <property type="entry name" value="Ig_sub"/>
</dbReference>
<feature type="region of interest" description="Disordered" evidence="7">
    <location>
        <begin position="1"/>
        <end position="303"/>
    </location>
</feature>
<dbReference type="Proteomes" id="UP000295192">
    <property type="component" value="Unassembled WGS sequence"/>
</dbReference>
<feature type="domain" description="Ig-like" evidence="8">
    <location>
        <begin position="1822"/>
        <end position="1913"/>
    </location>
</feature>
<dbReference type="InterPro" id="IPR003598">
    <property type="entry name" value="Ig_sub2"/>
</dbReference>
<feature type="domain" description="Ig-like" evidence="8">
    <location>
        <begin position="2082"/>
        <end position="2168"/>
    </location>
</feature>
<feature type="region of interest" description="Disordered" evidence="7">
    <location>
        <begin position="484"/>
        <end position="533"/>
    </location>
</feature>
<dbReference type="GO" id="GO:0032982">
    <property type="term" value="C:myosin filament"/>
    <property type="evidence" value="ECO:0007669"/>
    <property type="project" value="UniProtKB-KW"/>
</dbReference>
<feature type="domain" description="Ig-like" evidence="8">
    <location>
        <begin position="3115"/>
        <end position="3197"/>
    </location>
</feature>
<keyword evidence="6" id="KW-0393">Immunoglobulin domain</keyword>
<feature type="domain" description="Fibronectin type-III" evidence="9">
    <location>
        <begin position="2890"/>
        <end position="2990"/>
    </location>
</feature>
<feature type="region of interest" description="Disordered" evidence="7">
    <location>
        <begin position="640"/>
        <end position="893"/>
    </location>
</feature>
<feature type="compositionally biased region" description="Basic and acidic residues" evidence="7">
    <location>
        <begin position="37"/>
        <end position="91"/>
    </location>
</feature>
<feature type="region of interest" description="Disordered" evidence="7">
    <location>
        <begin position="1379"/>
        <end position="1441"/>
    </location>
</feature>
<evidence type="ECO:0008006" key="12">
    <source>
        <dbReference type="Google" id="ProtNLM"/>
    </source>
</evidence>
<dbReference type="GO" id="GO:0007155">
    <property type="term" value="P:cell adhesion"/>
    <property type="evidence" value="ECO:0007669"/>
    <property type="project" value="UniProtKB-KW"/>
</dbReference>
<evidence type="ECO:0000256" key="4">
    <source>
        <dbReference type="ARBA" id="ARBA00023157"/>
    </source>
</evidence>
<evidence type="ECO:0000259" key="8">
    <source>
        <dbReference type="PROSITE" id="PS50835"/>
    </source>
</evidence>
<evidence type="ECO:0000256" key="1">
    <source>
        <dbReference type="ARBA" id="ARBA00022433"/>
    </source>
</evidence>
<feature type="compositionally biased region" description="Acidic residues" evidence="7">
    <location>
        <begin position="675"/>
        <end position="697"/>
    </location>
</feature>
<feature type="compositionally biased region" description="Acidic residues" evidence="7">
    <location>
        <begin position="1936"/>
        <end position="1950"/>
    </location>
</feature>
<feature type="region of interest" description="Disordered" evidence="7">
    <location>
        <begin position="1914"/>
        <end position="1975"/>
    </location>
</feature>
<dbReference type="Gene3D" id="2.60.40.10">
    <property type="entry name" value="Immunoglobulins"/>
    <property type="match status" value="22"/>
</dbReference>
<feature type="region of interest" description="Disordered" evidence="7">
    <location>
        <begin position="1658"/>
        <end position="1714"/>
    </location>
</feature>
<dbReference type="FunFam" id="2.60.40.10:FF:000557">
    <property type="entry name" value="Myosin binding protein Ha"/>
    <property type="match status" value="4"/>
</dbReference>
<dbReference type="GO" id="GO:0030154">
    <property type="term" value="P:cell differentiation"/>
    <property type="evidence" value="ECO:0007669"/>
    <property type="project" value="UniProtKB-ARBA"/>
</dbReference>
<dbReference type="GO" id="GO:0009653">
    <property type="term" value="P:anatomical structure morphogenesis"/>
    <property type="evidence" value="ECO:0007669"/>
    <property type="project" value="UniProtKB-ARBA"/>
</dbReference>
<feature type="non-terminal residue" evidence="10">
    <location>
        <position position="1"/>
    </location>
</feature>
<feature type="compositionally biased region" description="Basic and acidic residues" evidence="7">
    <location>
        <begin position="1418"/>
        <end position="1435"/>
    </location>
</feature>
<evidence type="ECO:0000313" key="11">
    <source>
        <dbReference type="Proteomes" id="UP000295192"/>
    </source>
</evidence>
<dbReference type="FunFam" id="2.60.40.10:FF:000107">
    <property type="entry name" value="Myosin, light chain kinase a"/>
    <property type="match status" value="2"/>
</dbReference>
<evidence type="ECO:0000256" key="2">
    <source>
        <dbReference type="ARBA" id="ARBA00022737"/>
    </source>
</evidence>
<feature type="compositionally biased region" description="Basic and acidic residues" evidence="7">
    <location>
        <begin position="1164"/>
        <end position="1176"/>
    </location>
</feature>
<feature type="domain" description="Ig-like" evidence="8">
    <location>
        <begin position="937"/>
        <end position="1024"/>
    </location>
</feature>
<feature type="domain" description="Ig-like" evidence="8">
    <location>
        <begin position="3214"/>
        <end position="3304"/>
    </location>
</feature>
<dbReference type="SMART" id="SM00409">
    <property type="entry name" value="IG"/>
    <property type="match status" value="20"/>
</dbReference>
<dbReference type="CDD" id="cd00063">
    <property type="entry name" value="FN3"/>
    <property type="match status" value="1"/>
</dbReference>
<feature type="domain" description="Ig-like" evidence="8">
    <location>
        <begin position="2466"/>
        <end position="2549"/>
    </location>
</feature>
<feature type="domain" description="Ig-like" evidence="8">
    <location>
        <begin position="1191"/>
        <end position="1279"/>
    </location>
</feature>
<dbReference type="SUPFAM" id="SSF48726">
    <property type="entry name" value="Immunoglobulin"/>
    <property type="match status" value="21"/>
</dbReference>
<dbReference type="SMART" id="SM00408">
    <property type="entry name" value="IGc2"/>
    <property type="match status" value="21"/>
</dbReference>
<feature type="domain" description="Ig-like" evidence="8">
    <location>
        <begin position="2573"/>
        <end position="2643"/>
    </location>
</feature>
<feature type="domain" description="Ig-like" evidence="8">
    <location>
        <begin position="363"/>
        <end position="450"/>
    </location>
</feature>
<evidence type="ECO:0000256" key="6">
    <source>
        <dbReference type="ARBA" id="ARBA00023319"/>
    </source>
</evidence>
<feature type="domain" description="Ig-like" evidence="8">
    <location>
        <begin position="2192"/>
        <end position="2311"/>
    </location>
</feature>
<feature type="compositionally biased region" description="Low complexity" evidence="7">
    <location>
        <begin position="1379"/>
        <end position="1388"/>
    </location>
</feature>
<proteinExistence type="predicted"/>
<dbReference type="InterPro" id="IPR003961">
    <property type="entry name" value="FN3_dom"/>
</dbReference>
<feature type="compositionally biased region" description="Basic and acidic residues" evidence="7">
    <location>
        <begin position="867"/>
        <end position="893"/>
    </location>
</feature>
<feature type="compositionally biased region" description="Basic and acidic residues" evidence="7">
    <location>
        <begin position="275"/>
        <end position="303"/>
    </location>
</feature>
<dbReference type="PROSITE" id="PS50835">
    <property type="entry name" value="IG_LIKE"/>
    <property type="match status" value="18"/>
</dbReference>
<dbReference type="PANTHER" id="PTHR13817:SF171">
    <property type="entry name" value="STRETCHIN-MLCK, ISOFORM U"/>
    <property type="match status" value="1"/>
</dbReference>
<dbReference type="InterPro" id="IPR013098">
    <property type="entry name" value="Ig_I-set"/>
</dbReference>
<dbReference type="FunFam" id="2.60.40.10:FF:000032">
    <property type="entry name" value="palladin isoform X1"/>
    <property type="match status" value="3"/>
</dbReference>
<dbReference type="OrthoDB" id="8069167at2759"/>
<feature type="region of interest" description="Disordered" evidence="7">
    <location>
        <begin position="1164"/>
        <end position="1183"/>
    </location>
</feature>
<dbReference type="FunFam" id="2.60.40.10:FF:001053">
    <property type="entry name" value="Uncharacterized protein, isoform D"/>
    <property type="match status" value="2"/>
</dbReference>
<feature type="compositionally biased region" description="Low complexity" evidence="7">
    <location>
        <begin position="1665"/>
        <end position="1674"/>
    </location>
</feature>
<feature type="domain" description="Ig-like" evidence="8">
    <location>
        <begin position="3334"/>
        <end position="3427"/>
    </location>
</feature>
<feature type="compositionally biased region" description="Basic residues" evidence="7">
    <location>
        <begin position="648"/>
        <end position="662"/>
    </location>
</feature>
<dbReference type="FunFam" id="2.60.40.10:FF:001346">
    <property type="entry name" value="Uncharacterized protein, isoform D"/>
    <property type="match status" value="1"/>
</dbReference>
<feature type="compositionally biased region" description="Basic residues" evidence="7">
    <location>
        <begin position="701"/>
        <end position="713"/>
    </location>
</feature>
<dbReference type="FunFam" id="2.60.40.10:FF:002514">
    <property type="entry name" value="Uncharacterized protein, isoform J"/>
    <property type="match status" value="1"/>
</dbReference>
<dbReference type="SUPFAM" id="SSF49265">
    <property type="entry name" value="Fibronectin type III"/>
    <property type="match status" value="1"/>
</dbReference>
<name>A0A484BDS9_DRONA</name>
<feature type="domain" description="Ig-like" evidence="8">
    <location>
        <begin position="2670"/>
        <end position="2758"/>
    </location>
</feature>
<dbReference type="FunFam" id="2.60.40.10:FF:002363">
    <property type="entry name" value="Uncharacterized protein, isoform J"/>
    <property type="match status" value="1"/>
</dbReference>
<evidence type="ECO:0000313" key="10">
    <source>
        <dbReference type="EMBL" id="TDG46442.1"/>
    </source>
</evidence>
<feature type="compositionally biased region" description="Polar residues" evidence="7">
    <location>
        <begin position="2190"/>
        <end position="2202"/>
    </location>
</feature>
<dbReference type="OMA" id="GRPNISW"/>
<dbReference type="FunFam" id="2.60.40.10:FF:001508">
    <property type="entry name" value="Uncharacterized protein, isoform D"/>
    <property type="match status" value="1"/>
</dbReference>
<feature type="compositionally biased region" description="Basic and acidic residues" evidence="7">
    <location>
        <begin position="770"/>
        <end position="810"/>
    </location>
</feature>
<dbReference type="FunFam" id="2.60.40.10:FF:000069">
    <property type="entry name" value="Alpha-protein kinase 3"/>
    <property type="match status" value="1"/>
</dbReference>
<keyword evidence="3" id="KW-0130">Cell adhesion</keyword>
<feature type="compositionally biased region" description="Acidic residues" evidence="7">
    <location>
        <begin position="841"/>
        <end position="866"/>
    </location>
</feature>
<accession>A0A484BDS9</accession>
<dbReference type="Pfam" id="PF00041">
    <property type="entry name" value="fn3"/>
    <property type="match status" value="1"/>
</dbReference>
<keyword evidence="4" id="KW-1015">Disulfide bond</keyword>
<dbReference type="CDD" id="cd00096">
    <property type="entry name" value="Ig"/>
    <property type="match status" value="9"/>
</dbReference>
<dbReference type="FunFam" id="2.60.40.10:FF:000964">
    <property type="entry name" value="Stretchin-Mlck, isoform T"/>
    <property type="match status" value="2"/>
</dbReference>
<dbReference type="STRING" id="7232.A0A484BDS9"/>
<feature type="domain" description="Ig-like" evidence="8">
    <location>
        <begin position="2994"/>
        <end position="3084"/>
    </location>
</feature>
<dbReference type="InterPro" id="IPR036179">
    <property type="entry name" value="Ig-like_dom_sf"/>
</dbReference>
<feature type="domain" description="Ig-like" evidence="8">
    <location>
        <begin position="1296"/>
        <end position="1385"/>
    </location>
</feature>
<gene>
    <name evidence="10" type="ORF">AWZ03_007216</name>
</gene>
<feature type="compositionally biased region" description="Basic and acidic residues" evidence="7">
    <location>
        <begin position="1"/>
        <end position="29"/>
    </location>
</feature>
<keyword evidence="11" id="KW-1185">Reference proteome</keyword>
<evidence type="ECO:0000256" key="7">
    <source>
        <dbReference type="SAM" id="MobiDB-lite"/>
    </source>
</evidence>
<feature type="domain" description="Ig-like" evidence="8">
    <location>
        <begin position="2321"/>
        <end position="2404"/>
    </location>
</feature>
<dbReference type="InterPro" id="IPR036116">
    <property type="entry name" value="FN3_sf"/>
</dbReference>
<dbReference type="InterPro" id="IPR050964">
    <property type="entry name" value="Striated_Muscle_Regulatory"/>
</dbReference>
<dbReference type="SMART" id="SM00060">
    <property type="entry name" value="FN3"/>
    <property type="match status" value="1"/>
</dbReference>
<feature type="domain" description="Ig-like" evidence="8">
    <location>
        <begin position="1440"/>
        <end position="1531"/>
    </location>
</feature>
<comment type="caution">
    <text evidence="10">The sequence shown here is derived from an EMBL/GenBank/DDBJ whole genome shotgun (WGS) entry which is preliminary data.</text>
</comment>
<sequence length="3441" mass="386868">VLEKESAEQQKLDAKQKKQAEKDAEKKAQQGEISEVVAEKLTEEKIPESKKPEVKEAETEVQKAKKLEKESVEQQKLDAKQKKQAEKDAKKKAQQGEISEVVAEKLTEENIPESKKPEVKEAETEVQKAKKLEKESVEQKKLDAKQKKQAEKDAEKDAEKKAKQGEISEVVAEKVSEEKVPEIKKPEVKESETESQKAKVLEKDLVEGQKLDMKQKKTEEKNKKEDAEASEVVSEKMSAENKPERKREVKESIAESEKRMVEEREKTKQKNQSQKKVEDDFSETEKGPEKLKSDDYNAATKEKNIAERISQSLNEIAEGRYDEKKKSHVAESEDSMSLQTKAYKSMESEYRERKESRSAKRKPTIDLMLTNRNSATGSDLKLTCGISGHDMKVQWFKQNSPITNDAKYKTTLNDGLSCLEIKSTEMNDSGIYRCIASNRNGEVETSCLVTIYEAPSTKFGTPPIFTRNIRANKPKIIKMGETDGDIEPRASAEPEAAAGQDTLQVPTQKKRKLKSPTPGSLRGRSATPIHGRSQTPFTLYMTRRSATPSTWRSITPFLKREEKEKTPFELGRDIKSQTTCNIAVFDRALVMDISESVDVQKPVRYITSDLSVIDRAAVMDVSNVEVIYVVEEYEEVEEEEEIIEEVKPKKKEKKPRKPRTARKSIDKEQSPSGELEAEDFGDFGEDREDSIDLDDDEPVKKGKKKAPPKKKEKKEKSPSPKLTLKLEMGGGQKATKKMFDQPAAAGPKPPPKKSKMVLQMEEQAKAAAKAAEEAANRAKPKGETFEERQKRLKEEKEEQERIEAEQRALEEAEAEAEAELEGDEEDIPEEGDESTVAADGEYNEEEYPDEQEQEQEQDEENEDDTVPDLKKEKRRGSDSSDDFVRPDPHEEERWQRIAATEGEEFMQQMRKYSIAKRVSEKERDADWQRRREQARLPKFINFLSDRTVEAGQSVRMACAVDGPELSVKWFKDGRQLERDANHRIINNNNILVLEVCNTTILDSGEYSCQIMNQNDEVTSSCIVTIYEVFKDEPKPPSIQYIKEYYHLRDDELTIEGHVHGVPRPVVTWWRGAFQVKPSYKFTMLEEAHGVCKLLIYKPGNKDSGTYTLKAINSIGEAQINQLVEVAKNLHYHVPGIFHARDRIQLDSLKQAKVAMDAALKSKAESDQKRAEIEAEQQRVQAARAPPEPLIPAKQKLQFATQLRDRMALEGTTVKFAATVIGPDPNTRWMKDDKWLVMSENIKNLSEEGKAIIQINNVTAADSGVYKCVAKNDQSEIETSCYFKVYAAQADGDESEPIFALPLRDVYHSSQNDLILDTKVRGNPRPVISWTKDQIPVVLDDRVVQIEHLDGVCELIVNKPTVNDNGIYVCTAQNKLGSQSTTHTVVVDTHSSRRSSILSAMQEDSAEGATKPKPKKLPKKDEPEGGEGGYERRSRMPDPSPKQMLYFTVNLSNRYVAEGSKVKLQAVIGGPEPTIKWQKDDQNVQYGPRIRNMNRDSLAVLEFLNAQEEDSGTYTIIAQNEFCKITTSAVLHVYQPKVNTDVQPVFIRSLKETYHLNSNELILETAVRGQPTPQVQWFKDSVEVQSGGRYQIIEHQDGTCELIIDRPDNKDSGKYVVKAESRAGKMEISHYVLFEGKASHIADNIHGVFHADKSLLRPKEAEKPAVKPAAPAAAESEAEGEEGKGKRRGRKKDDPEEEGVSSATDYASDTASMSSKRREKNIGIHFTTSMRDRVVAEGSKVKISCFLEAKEPQVKWFKNDEPIQNSPKIRGRYSEGLCLLEINSATEEDNGEYRCWGRDETGEASTSCRLEVYADPGTGDVPPTFTRNIKDTLHGKINELQLDVHVRGLPTPSVTWYKDGVKIENNEKYHQVDHDDGTCELFISHPKPADSGKYVCQAENREGQTEIVHMVTVEPRIRVRPVSPPREGRPPPKPAGEDGEPAAEGEVAEGEATEKRVRKPKNEDEEATSSRREVPMPPDLKKRLYFRNFLANRTVKSGSNVKWMVNIDGPEPTAKWFHGDQPIAFGPKSKMSMQDGIAWLNLVGVTEEDAGEYTLRVRGPENEIVSTCNLFVYSTGKVEIIPPTFTVGIKDAYHSQDNRLTLECKVSGSPKPSIYWQRDNTLLPQDTAKYQYAELSDSVKQLTITSFGSEDTGLYTCYAESENGQMKISKFVQASDYVRQRALDKKATAEQLPQTAKQTESTQGAAGENAAAVAKAKAREAKLRLNLETSLKTMTISSGNKAQLICYVTGIIEEVHWLRDGERITKDARHKIYNINGAISLEIYDARAEDSGHYRCVVRNSKQTVETSGQLTVLDETSGRLPESFVEGIKKSYDAQRNEIVLSCQVHGRPNVTWMRDDHTICNNRYKIMDEPGGERKLIIRNPIPSDCGIFACYAEHADHIDSISTVIRAADLKRLITYEHENVVLAQPQSHSQTDEYARPTAYMNGNGDLHRAGSRVIRSVAQTKPSFHSYLHDRTISEGANVRFVCTVSGDENTHIEWLKNHKPLPRDTRYQTVYQNGEASLEIFAAVADDSGNYTCSAINDFGESLTHAQLRVYKHFREASMPNTYSLNENELVLDCRVRGQPRPEIQWMKGNEIINNDDKYQQIDQADGYSKLIIRNPVEKDSGIYSCIATNEGAQNKMTHQVDFVGRERFTLEKTHGFFHRDPNKPHFLAPLGNQTVCNGGTVAISAEFMQSSTPIEVKWYRDRKVVEGPNVRTLNDRGIYTLAIMNASAEHEGTYTCLASNAFGRIESHVNIDVAVGAEKNERPPLFLSRPETEMKIAVGDPFSISFRIAGDPKPKLVFMKGTKDITQSDRVSKEVSDDYTRFTVQKSQISDSGTYFVVARNDFGTDRIFVTITVNPRARSETPTQPRWGQPLDSYSETSYFRDPPGCISTEPLVVDSGPTHISLSWGKPVSANSAPVIAYKVEAWIVGHDGGAYWRELGLTPINSFDAFNLKPNVEYHFRVTPKNRYGWGPAVQTSSPLQVGGVECLPEFVKILPGQVKALLGSSFTLQCNMRGAPRPQITWYKDGIQLSSNSDRVKIRQIGSTCALTITTVCELDSGRYTCEATNSKGRVSTFARLQVVSDPRLYEADSRLKEIAHGRHPAELGESLPIFTMRLRDRRVQMTYPVRLTCQIVGYPAPEILWYKDGQLIASDRRHLITAEGQFYTLEIAATLLEDSGNYTCTAKNELGSVSCHCCLVVDKGIRAYISPDFYVPLDPFYVFREGSEIRLSTKVEAYPAVGVTWHRNGMRLRPSRRISATLDSTGYVELIIAEATPRDAGIYVCVASNAVGKVETICRVAIEENEAAATTQRALDIPSIKTSDMPYSKEPLFVVKPRSSEAYEGDNVIIFCEVVGDPKPDVVWLRDFLNPEYYKDAPHFRRIGEGPEYRLEIPSAKLDFTGTYSVIASNCHGEAKAVISLQIYAKGESINSFRSYSL</sequence>
<feature type="compositionally biased region" description="Acidic residues" evidence="7">
    <location>
        <begin position="811"/>
        <end position="833"/>
    </location>
</feature>
<keyword evidence="5" id="KW-0514">Muscle protein</keyword>
<feature type="compositionally biased region" description="Basic and acidic residues" evidence="7">
    <location>
        <begin position="102"/>
        <end position="268"/>
    </location>
</feature>
<evidence type="ECO:0000259" key="9">
    <source>
        <dbReference type="PROSITE" id="PS50853"/>
    </source>
</evidence>
<feature type="domain" description="Ig-like" evidence="8">
    <location>
        <begin position="1723"/>
        <end position="1810"/>
    </location>
</feature>
<dbReference type="InterPro" id="IPR013783">
    <property type="entry name" value="Ig-like_fold"/>
</dbReference>
<organism evidence="10 11">
    <name type="scientific">Drosophila navojoa</name>
    <name type="common">Fruit fly</name>
    <dbReference type="NCBI Taxonomy" id="7232"/>
    <lineage>
        <taxon>Eukaryota</taxon>
        <taxon>Metazoa</taxon>
        <taxon>Ecdysozoa</taxon>
        <taxon>Arthropoda</taxon>
        <taxon>Hexapoda</taxon>
        <taxon>Insecta</taxon>
        <taxon>Pterygota</taxon>
        <taxon>Neoptera</taxon>
        <taxon>Endopterygota</taxon>
        <taxon>Diptera</taxon>
        <taxon>Brachycera</taxon>
        <taxon>Muscomorpha</taxon>
        <taxon>Ephydroidea</taxon>
        <taxon>Drosophilidae</taxon>
        <taxon>Drosophila</taxon>
    </lineage>
</organism>
<protein>
    <recommendedName>
        <fullName evidence="12">Muscle M-line assembly protein unc-89</fullName>
    </recommendedName>
</protein>
<feature type="region of interest" description="Disordered" evidence="7">
    <location>
        <begin position="2187"/>
        <end position="2210"/>
    </location>
</feature>